<gene>
    <name evidence="7" type="ORF">BJY01DRAFT_262957</name>
</gene>
<keyword evidence="8" id="KW-1185">Reference proteome</keyword>
<keyword evidence="3 6" id="KW-1133">Transmembrane helix</keyword>
<evidence type="ECO:0000313" key="8">
    <source>
        <dbReference type="Proteomes" id="UP001610446"/>
    </source>
</evidence>
<evidence type="ECO:0000256" key="2">
    <source>
        <dbReference type="ARBA" id="ARBA00022692"/>
    </source>
</evidence>
<evidence type="ECO:0000256" key="4">
    <source>
        <dbReference type="ARBA" id="ARBA00023136"/>
    </source>
</evidence>
<evidence type="ECO:0000256" key="5">
    <source>
        <dbReference type="SAM" id="MobiDB-lite"/>
    </source>
</evidence>
<feature type="transmembrane region" description="Helical" evidence="6">
    <location>
        <begin position="46"/>
        <end position="65"/>
    </location>
</feature>
<keyword evidence="4 6" id="KW-0472">Membrane</keyword>
<dbReference type="PANTHER" id="PTHR31465:SF15">
    <property type="entry name" value="LIPID TRANSPORTER ATNI-RELATED"/>
    <property type="match status" value="1"/>
</dbReference>
<dbReference type="PANTHER" id="PTHR31465">
    <property type="entry name" value="PROTEIN RTA1-RELATED"/>
    <property type="match status" value="1"/>
</dbReference>
<dbReference type="Proteomes" id="UP001610446">
    <property type="component" value="Unassembled WGS sequence"/>
</dbReference>
<evidence type="ECO:0000313" key="7">
    <source>
        <dbReference type="EMBL" id="KAL2847535.1"/>
    </source>
</evidence>
<feature type="transmembrane region" description="Helical" evidence="6">
    <location>
        <begin position="77"/>
        <end position="99"/>
    </location>
</feature>
<protein>
    <submittedName>
        <fullName evidence="7">RTA1 like protein-domain-containing protein</fullName>
    </submittedName>
</protein>
<feature type="transmembrane region" description="Helical" evidence="6">
    <location>
        <begin position="262"/>
        <end position="280"/>
    </location>
</feature>
<evidence type="ECO:0000256" key="1">
    <source>
        <dbReference type="ARBA" id="ARBA00004141"/>
    </source>
</evidence>
<feature type="transmembrane region" description="Helical" evidence="6">
    <location>
        <begin position="225"/>
        <end position="242"/>
    </location>
</feature>
<proteinExistence type="predicted"/>
<feature type="transmembrane region" description="Helical" evidence="6">
    <location>
        <begin position="156"/>
        <end position="178"/>
    </location>
</feature>
<feature type="transmembrane region" description="Helical" evidence="6">
    <location>
        <begin position="20"/>
        <end position="39"/>
    </location>
</feature>
<comment type="caution">
    <text evidence="7">The sequence shown here is derived from an EMBL/GenBank/DDBJ whole genome shotgun (WGS) entry which is preliminary data.</text>
</comment>
<accession>A0ABR4K5F7</accession>
<evidence type="ECO:0000256" key="6">
    <source>
        <dbReference type="SAM" id="Phobius"/>
    </source>
</evidence>
<feature type="transmembrane region" description="Helical" evidence="6">
    <location>
        <begin position="120"/>
        <end position="136"/>
    </location>
</feature>
<evidence type="ECO:0000256" key="3">
    <source>
        <dbReference type="ARBA" id="ARBA00022989"/>
    </source>
</evidence>
<organism evidence="7 8">
    <name type="scientific">Aspergillus pseudoustus</name>
    <dbReference type="NCBI Taxonomy" id="1810923"/>
    <lineage>
        <taxon>Eukaryota</taxon>
        <taxon>Fungi</taxon>
        <taxon>Dikarya</taxon>
        <taxon>Ascomycota</taxon>
        <taxon>Pezizomycotina</taxon>
        <taxon>Eurotiomycetes</taxon>
        <taxon>Eurotiomycetidae</taxon>
        <taxon>Eurotiales</taxon>
        <taxon>Aspergillaceae</taxon>
        <taxon>Aspergillus</taxon>
        <taxon>Aspergillus subgen. Nidulantes</taxon>
    </lineage>
</organism>
<reference evidence="7 8" key="1">
    <citation type="submission" date="2024-07" db="EMBL/GenBank/DDBJ databases">
        <title>Section-level genome sequencing and comparative genomics of Aspergillus sections Usti and Cavernicolus.</title>
        <authorList>
            <consortium name="Lawrence Berkeley National Laboratory"/>
            <person name="Nybo J.L."/>
            <person name="Vesth T.C."/>
            <person name="Theobald S."/>
            <person name="Frisvad J.C."/>
            <person name="Larsen T.O."/>
            <person name="Kjaerboelling I."/>
            <person name="Rothschild-Mancinelli K."/>
            <person name="Lyhne E.K."/>
            <person name="Kogle M.E."/>
            <person name="Barry K."/>
            <person name="Clum A."/>
            <person name="Na H."/>
            <person name="Ledsgaard L."/>
            <person name="Lin J."/>
            <person name="Lipzen A."/>
            <person name="Kuo A."/>
            <person name="Riley R."/>
            <person name="Mondo S."/>
            <person name="Labutti K."/>
            <person name="Haridas S."/>
            <person name="Pangalinan J."/>
            <person name="Salamov A.A."/>
            <person name="Simmons B.A."/>
            <person name="Magnuson J.K."/>
            <person name="Chen J."/>
            <person name="Drula E."/>
            <person name="Henrissat B."/>
            <person name="Wiebenga A."/>
            <person name="Lubbers R.J."/>
            <person name="Gomes A.C."/>
            <person name="Makela M.R."/>
            <person name="Stajich J."/>
            <person name="Grigoriev I.V."/>
            <person name="Mortensen U.H."/>
            <person name="De Vries R.P."/>
            <person name="Baker S.E."/>
            <person name="Andersen M.R."/>
        </authorList>
    </citation>
    <scope>NUCLEOTIDE SEQUENCE [LARGE SCALE GENOMIC DNA]</scope>
    <source>
        <strain evidence="7 8">CBS 123904</strain>
    </source>
</reference>
<feature type="compositionally biased region" description="Basic and acidic residues" evidence="5">
    <location>
        <begin position="329"/>
        <end position="338"/>
    </location>
</feature>
<keyword evidence="2 6" id="KW-0812">Transmembrane</keyword>
<sequence>MAKCVAPEDSGWTFCPNLPAAVLFTVLYGLCIFIHLFLAIKTRKKFCWVIIMGSAWLTVGFALRAKAAHHISGIGDFIPQSIIIFLGPLWLNGFVYMVMGRMVHMLLQRDQVYRISARRLTLIFVILDIIAFFVQASSSGPMSDDNPDTAQTGANIMMAGVGLQQAFITFFVVLAARFHYKLLLGARYIPSYALEHNTNNDMDPHVRDDNAVVKPAFYTAPWRRLLYALYSTLVLITIRNIFRLIEFSDGVHGYIATHEAFFYSLDALPIFAGLVVLAVVHPASVLQGPDSEFPPREKKKGKGKGKEDKKHRRRRSRNRAKGLGDGEGEEHRGVVAQV</sequence>
<feature type="region of interest" description="Disordered" evidence="5">
    <location>
        <begin position="288"/>
        <end position="338"/>
    </location>
</feature>
<dbReference type="InterPro" id="IPR007568">
    <property type="entry name" value="RTA1"/>
</dbReference>
<name>A0ABR4K5F7_9EURO</name>
<dbReference type="Pfam" id="PF04479">
    <property type="entry name" value="RTA1"/>
    <property type="match status" value="1"/>
</dbReference>
<dbReference type="EMBL" id="JBFXLU010000055">
    <property type="protein sequence ID" value="KAL2847535.1"/>
    <property type="molecule type" value="Genomic_DNA"/>
</dbReference>
<feature type="compositionally biased region" description="Basic residues" evidence="5">
    <location>
        <begin position="297"/>
        <end position="320"/>
    </location>
</feature>
<comment type="subcellular location">
    <subcellularLocation>
        <location evidence="1">Membrane</location>
        <topology evidence="1">Multi-pass membrane protein</topology>
    </subcellularLocation>
</comment>